<gene>
    <name evidence="7" type="primary">Ervk9_1</name>
    <name evidence="7" type="ORF">LOXCUR_R03110</name>
</gene>
<evidence type="ECO:0000256" key="5">
    <source>
        <dbReference type="SAM" id="MobiDB-lite"/>
    </source>
</evidence>
<evidence type="ECO:0000313" key="7">
    <source>
        <dbReference type="EMBL" id="NWY97213.1"/>
    </source>
</evidence>
<feature type="compositionally biased region" description="Basic and acidic residues" evidence="5">
    <location>
        <begin position="115"/>
        <end position="125"/>
    </location>
</feature>
<dbReference type="SUPFAM" id="SSF47353">
    <property type="entry name" value="Retrovirus capsid dimerization domain-like"/>
    <property type="match status" value="1"/>
</dbReference>
<feature type="non-terminal residue" evidence="7">
    <location>
        <position position="1"/>
    </location>
</feature>
<comment type="caution">
    <text evidence="7">The sequence shown here is derived from an EMBL/GenBank/DDBJ whole genome shotgun (WGS) entry which is preliminary data.</text>
</comment>
<dbReference type="PANTHER" id="PTHR40389">
    <property type="entry name" value="ENDOGENOUS RETROVIRUS GROUP K MEMBER 24 GAG POLYPROTEIN-RELATED"/>
    <property type="match status" value="1"/>
</dbReference>
<dbReference type="Pfam" id="PF00607">
    <property type="entry name" value="Gag_p24"/>
    <property type="match status" value="1"/>
</dbReference>
<keyword evidence="1" id="KW-0479">Metal-binding</keyword>
<dbReference type="InterPro" id="IPR045345">
    <property type="entry name" value="Gag_p24_C"/>
</dbReference>
<dbReference type="GO" id="GO:0003676">
    <property type="term" value="F:nucleic acid binding"/>
    <property type="evidence" value="ECO:0007669"/>
    <property type="project" value="InterPro"/>
</dbReference>
<feature type="non-terminal residue" evidence="7">
    <location>
        <position position="537"/>
    </location>
</feature>
<evidence type="ECO:0000256" key="4">
    <source>
        <dbReference type="PROSITE-ProRule" id="PRU00047"/>
    </source>
</evidence>
<proteinExistence type="predicted"/>
<dbReference type="Proteomes" id="UP000564784">
    <property type="component" value="Unassembled WGS sequence"/>
</dbReference>
<dbReference type="InterPro" id="IPR008919">
    <property type="entry name" value="Retrov_capsid_N"/>
</dbReference>
<feature type="region of interest" description="Disordered" evidence="5">
    <location>
        <begin position="97"/>
        <end position="138"/>
    </location>
</feature>
<reference evidence="7 8" key="1">
    <citation type="submission" date="2019-09" db="EMBL/GenBank/DDBJ databases">
        <title>Bird 10,000 Genomes (B10K) Project - Family phase.</title>
        <authorList>
            <person name="Zhang G."/>
        </authorList>
    </citation>
    <scope>NUCLEOTIDE SEQUENCE [LARGE SCALE GENOMIC DNA]</scope>
    <source>
        <strain evidence="7">OUT-0011</strain>
        <tissue evidence="7">Muscle</tissue>
    </source>
</reference>
<dbReference type="SMART" id="SM00343">
    <property type="entry name" value="ZnF_C2HC"/>
    <property type="match status" value="2"/>
</dbReference>
<dbReference type="Gene3D" id="1.10.1200.30">
    <property type="match status" value="1"/>
</dbReference>
<organism evidence="7 8">
    <name type="scientific">Loxia curvirostra</name>
    <name type="common">Red crossbill</name>
    <dbReference type="NCBI Taxonomy" id="64802"/>
    <lineage>
        <taxon>Eukaryota</taxon>
        <taxon>Metazoa</taxon>
        <taxon>Chordata</taxon>
        <taxon>Craniata</taxon>
        <taxon>Vertebrata</taxon>
        <taxon>Euteleostomi</taxon>
        <taxon>Archelosauria</taxon>
        <taxon>Archosauria</taxon>
        <taxon>Dinosauria</taxon>
        <taxon>Saurischia</taxon>
        <taxon>Theropoda</taxon>
        <taxon>Coelurosauria</taxon>
        <taxon>Aves</taxon>
        <taxon>Neognathae</taxon>
        <taxon>Neoaves</taxon>
        <taxon>Telluraves</taxon>
        <taxon>Australaves</taxon>
        <taxon>Passeriformes</taxon>
        <taxon>Passeroidea</taxon>
        <taxon>Fringillidae</taxon>
        <taxon>Carduelinae</taxon>
        <taxon>Loxia</taxon>
    </lineage>
</organism>
<dbReference type="GO" id="GO:0016032">
    <property type="term" value="P:viral process"/>
    <property type="evidence" value="ECO:0007669"/>
    <property type="project" value="InterPro"/>
</dbReference>
<feature type="domain" description="CCHC-type" evidence="6">
    <location>
        <begin position="460"/>
        <end position="474"/>
    </location>
</feature>
<dbReference type="Gene3D" id="4.10.60.10">
    <property type="entry name" value="Zinc finger, CCHC-type"/>
    <property type="match status" value="1"/>
</dbReference>
<dbReference type="InterPro" id="IPR008916">
    <property type="entry name" value="Retrov_capsid_C"/>
</dbReference>
<protein>
    <submittedName>
        <fullName evidence="7">POK9 protein</fullName>
    </submittedName>
</protein>
<dbReference type="EMBL" id="VZSM01003612">
    <property type="protein sequence ID" value="NWY97213.1"/>
    <property type="molecule type" value="Genomic_DNA"/>
</dbReference>
<dbReference type="InterPro" id="IPR036875">
    <property type="entry name" value="Znf_CCHC_sf"/>
</dbReference>
<dbReference type="SUPFAM" id="SSF47943">
    <property type="entry name" value="Retrovirus capsid protein, N-terminal core domain"/>
    <property type="match status" value="1"/>
</dbReference>
<evidence type="ECO:0000256" key="3">
    <source>
        <dbReference type="ARBA" id="ARBA00022833"/>
    </source>
</evidence>
<dbReference type="InterPro" id="IPR001878">
    <property type="entry name" value="Znf_CCHC"/>
</dbReference>
<evidence type="ECO:0000256" key="2">
    <source>
        <dbReference type="ARBA" id="ARBA00022771"/>
    </source>
</evidence>
<dbReference type="AlphaFoldDB" id="A0A7K7IT06"/>
<dbReference type="OrthoDB" id="9352756at2759"/>
<keyword evidence="2 4" id="KW-0863">Zinc-finger</keyword>
<evidence type="ECO:0000256" key="1">
    <source>
        <dbReference type="ARBA" id="ARBA00022723"/>
    </source>
</evidence>
<dbReference type="SUPFAM" id="SSF57756">
    <property type="entry name" value="Retrovirus zinc finger-like domains"/>
    <property type="match status" value="1"/>
</dbReference>
<dbReference type="GO" id="GO:0008270">
    <property type="term" value="F:zinc ion binding"/>
    <property type="evidence" value="ECO:0007669"/>
    <property type="project" value="UniProtKB-KW"/>
</dbReference>
<dbReference type="Pfam" id="PF19317">
    <property type="entry name" value="Gag_p24_C"/>
    <property type="match status" value="1"/>
</dbReference>
<keyword evidence="3" id="KW-0862">Zinc</keyword>
<accession>A0A7K7IT06</accession>
<sequence length="537" mass="59408">KELPALLAWGHSKGCFVNPHTVHELTEWKKLRDLLWDGVLDDDKTLKKLAKAWCVIYNFLLQQVTEKKAAEKAVEAGRKNLGYGGEDEPLAPGITRVSIPVMPSAPPEEGNSQTEPERLEGKPRELPPPLNELEPDPVPRAQSDLWEEMAKQKREAWRKVAREGLMLGDEDMIEAAKSMAYPVIYNPVYDNQGQHIRTDAGYSPLDWKLLTQLRQTVSQYGFKSEPVKQMLDYLFNTQLLIPNDLRGLVKLMLTQHQQLLFNAHWQAQVQQSLLIQRQPGDPLHGVTTEELLGLGPYLRTEAQLLLGPDKIREAMRLVRAAMDKVQDTSGVPAYMGIKQGREESFGSFIDRFEAAIDRAGIPDYMKGAMLKQCALQNASDATKRVLATLGANWSIEEALDRMASQPAGTQAILVEAIEQLGIGLQKQAESFQAQLLAALAPLRAVAPATTSADRPGSSMRCYRCGRSGHLSRACWATGVWCQQCQSATHNSSACRRRSGNLLRSVNNSDRAQKQVVAAATASSADCNPPQQGAWGSI</sequence>
<dbReference type="Gene3D" id="1.10.375.10">
    <property type="entry name" value="Human Immunodeficiency Virus Type 1 Capsid Protein"/>
    <property type="match status" value="1"/>
</dbReference>
<name>A0A7K7IT06_LOXCU</name>
<dbReference type="PANTHER" id="PTHR40389:SF3">
    <property type="entry name" value="IGE-BINDING PROTEIN"/>
    <property type="match status" value="1"/>
</dbReference>
<dbReference type="InterPro" id="IPR050195">
    <property type="entry name" value="Primate_lentivir_Gag_pol-like"/>
</dbReference>
<dbReference type="PROSITE" id="PS50158">
    <property type="entry name" value="ZF_CCHC"/>
    <property type="match status" value="1"/>
</dbReference>
<evidence type="ECO:0000259" key="6">
    <source>
        <dbReference type="PROSITE" id="PS50158"/>
    </source>
</evidence>
<evidence type="ECO:0000313" key="8">
    <source>
        <dbReference type="Proteomes" id="UP000564784"/>
    </source>
</evidence>
<keyword evidence="8" id="KW-1185">Reference proteome</keyword>